<dbReference type="Pfam" id="PF26639">
    <property type="entry name" value="Het-6_barrel"/>
    <property type="match status" value="1"/>
</dbReference>
<accession>A0A9P4TLI1</accession>
<dbReference type="Proteomes" id="UP000801428">
    <property type="component" value="Unassembled WGS sequence"/>
</dbReference>
<name>A0A9P4TLI1_CURKU</name>
<dbReference type="AlphaFoldDB" id="A0A9P4TLI1"/>
<organism evidence="2 3">
    <name type="scientific">Curvularia kusanoi</name>
    <name type="common">Cochliobolus kusanoi</name>
    <dbReference type="NCBI Taxonomy" id="90978"/>
    <lineage>
        <taxon>Eukaryota</taxon>
        <taxon>Fungi</taxon>
        <taxon>Dikarya</taxon>
        <taxon>Ascomycota</taxon>
        <taxon>Pezizomycotina</taxon>
        <taxon>Dothideomycetes</taxon>
        <taxon>Pleosporomycetidae</taxon>
        <taxon>Pleosporales</taxon>
        <taxon>Pleosporineae</taxon>
        <taxon>Pleosporaceae</taxon>
        <taxon>Curvularia</taxon>
    </lineage>
</organism>
<reference evidence="2" key="1">
    <citation type="submission" date="2019-04" db="EMBL/GenBank/DDBJ databases">
        <title>Sequencing of skin fungus with MAO and IRED activity.</title>
        <authorList>
            <person name="Marsaioli A.J."/>
            <person name="Bonatto J.M.C."/>
            <person name="Reis Junior O."/>
        </authorList>
    </citation>
    <scope>NUCLEOTIDE SEQUENCE</scope>
    <source>
        <strain evidence="2">30M1</strain>
    </source>
</reference>
<feature type="domain" description="Heterokaryon incompatibility" evidence="1">
    <location>
        <begin position="50"/>
        <end position="213"/>
    </location>
</feature>
<gene>
    <name evidence="2" type="ORF">E8E13_010645</name>
</gene>
<evidence type="ECO:0000259" key="1">
    <source>
        <dbReference type="Pfam" id="PF06985"/>
    </source>
</evidence>
<proteinExistence type="predicted"/>
<comment type="caution">
    <text evidence="2">The sequence shown here is derived from an EMBL/GenBank/DDBJ whole genome shotgun (WGS) entry which is preliminary data.</text>
</comment>
<dbReference type="OrthoDB" id="4850726at2759"/>
<dbReference type="PANTHER" id="PTHR24148">
    <property type="entry name" value="ANKYRIN REPEAT DOMAIN-CONTAINING PROTEIN 39 HOMOLOG-RELATED"/>
    <property type="match status" value="1"/>
</dbReference>
<dbReference type="PANTHER" id="PTHR24148:SF82">
    <property type="entry name" value="HETEROKARYON INCOMPATIBILITY DOMAIN-CONTAINING PROTEIN"/>
    <property type="match status" value="1"/>
</dbReference>
<keyword evidence="3" id="KW-1185">Reference proteome</keyword>
<protein>
    <recommendedName>
        <fullName evidence="1">Heterokaryon incompatibility domain-containing protein</fullName>
    </recommendedName>
</protein>
<sequence length="625" mass="70674">MSPATGSIYEPLDETRNEVRFLEILPSDPSSSNIVHCSLKVYSLKDDPDYTALSYVWGDARVTRPVVVNGHTIEVTSNLADALLRLQNGRAQKLWVDALCINQKDDEEKSHQVQQMCDIYKNAKEVVAWLNPGNMDTKRCVEAMRKLAQVADAANIRHIGTPNLESLPQSLLEDVVARVRKHLLASSFADGDLGVVVSMVENAYWKRVWILQEISLAKSSTLIYGPDEMAWSDVRKGWAVLWWLRGFHLTAHLFRFEDYRTTLDMLYRPYIASDWRTPPAAWLSTYVQLQISPSFLTVLYATCNDTTLDCLDPRDRFYALLGFFPNEHRTRLLIDYSSSYADVFVQATTHMLQQDGLFVLAYSGLAGQICETRDAQFPSWVVDWRCTHPRGEGLLSFLRMNEAACEIRVTKSGELAIKAARVAEVIGVVPYTRDLSHIIQSFERIRSQLGMKHAEGADVSLPSLNTMIWRTLMYGDKSILAEDIEALFEKIIQTCGRQRPRSVPPATKTVFEQKDQIAPGIDTNIGLSEHFEELLEKKSPRNLFITAEGIIGSGPPITQVGDIVHAIPGLGVPVLLRIDDNCKGRQRYKLVGLAYVDNMMKLKAGWWDMAEFWATEREVREVILS</sequence>
<evidence type="ECO:0000313" key="2">
    <source>
        <dbReference type="EMBL" id="KAF3007828.1"/>
    </source>
</evidence>
<evidence type="ECO:0000313" key="3">
    <source>
        <dbReference type="Proteomes" id="UP000801428"/>
    </source>
</evidence>
<dbReference type="InterPro" id="IPR010730">
    <property type="entry name" value="HET"/>
</dbReference>
<dbReference type="Pfam" id="PF06985">
    <property type="entry name" value="HET"/>
    <property type="match status" value="1"/>
</dbReference>
<dbReference type="InterPro" id="IPR052895">
    <property type="entry name" value="HetReg/Transcr_Mod"/>
</dbReference>
<dbReference type="EMBL" id="SWKU01000004">
    <property type="protein sequence ID" value="KAF3007828.1"/>
    <property type="molecule type" value="Genomic_DNA"/>
</dbReference>